<gene>
    <name evidence="5" type="ORF">HA227_03500</name>
</gene>
<feature type="domain" description="CoA-binding" evidence="4">
    <location>
        <begin position="13"/>
        <end position="97"/>
    </location>
</feature>
<dbReference type="AlphaFoldDB" id="A0A7J4KUC1"/>
<dbReference type="InterPro" id="IPR036291">
    <property type="entry name" value="NAD(P)-bd_dom_sf"/>
</dbReference>
<evidence type="ECO:0000313" key="6">
    <source>
        <dbReference type="Proteomes" id="UP000527315"/>
    </source>
</evidence>
<comment type="caution">
    <text evidence="5">The sequence shown here is derived from an EMBL/GenBank/DDBJ whole genome shotgun (WGS) entry which is preliminary data.</text>
</comment>
<reference evidence="6" key="1">
    <citation type="journal article" date="2020" name="bioRxiv">
        <title>A rank-normalized archaeal taxonomy based on genome phylogeny resolves widespread incomplete and uneven classifications.</title>
        <authorList>
            <person name="Rinke C."/>
            <person name="Chuvochina M."/>
            <person name="Mussig A.J."/>
            <person name="Chaumeil P.-A."/>
            <person name="Waite D.W."/>
            <person name="Whitman W.B."/>
            <person name="Parks D.H."/>
            <person name="Hugenholtz P."/>
        </authorList>
    </citation>
    <scope>NUCLEOTIDE SEQUENCE [LARGE SCALE GENOMIC DNA]</scope>
</reference>
<feature type="non-terminal residue" evidence="5">
    <location>
        <position position="97"/>
    </location>
</feature>
<dbReference type="GO" id="GO:0005524">
    <property type="term" value="F:ATP binding"/>
    <property type="evidence" value="ECO:0007669"/>
    <property type="project" value="UniProtKB-KW"/>
</dbReference>
<protein>
    <submittedName>
        <fullName evidence="5">CoA-binding protein</fullName>
    </submittedName>
</protein>
<dbReference type="InterPro" id="IPR003781">
    <property type="entry name" value="CoA-bd"/>
</dbReference>
<keyword evidence="1" id="KW-0436">Ligase</keyword>
<keyword evidence="2" id="KW-0547">Nucleotide-binding</keyword>
<dbReference type="EMBL" id="DUFJ01000074">
    <property type="protein sequence ID" value="HIH33294.1"/>
    <property type="molecule type" value="Genomic_DNA"/>
</dbReference>
<evidence type="ECO:0000256" key="2">
    <source>
        <dbReference type="ARBA" id="ARBA00022741"/>
    </source>
</evidence>
<evidence type="ECO:0000313" key="5">
    <source>
        <dbReference type="EMBL" id="HIH33294.1"/>
    </source>
</evidence>
<sequence length="97" mass="10611">MSTAKKTHALEPFFTPKSIAIIGASAKEGKIGNVIFSNFVRSFRGKLYPINTHESEIFGIKYYKSVKEVKEEIEAAVIAIPAAAVPQALKECGQKKV</sequence>
<dbReference type="GO" id="GO:0016874">
    <property type="term" value="F:ligase activity"/>
    <property type="evidence" value="ECO:0007669"/>
    <property type="project" value="UniProtKB-KW"/>
</dbReference>
<dbReference type="SUPFAM" id="SSF51735">
    <property type="entry name" value="NAD(P)-binding Rossmann-fold domains"/>
    <property type="match status" value="1"/>
</dbReference>
<evidence type="ECO:0000256" key="1">
    <source>
        <dbReference type="ARBA" id="ARBA00022598"/>
    </source>
</evidence>
<keyword evidence="3" id="KW-0067">ATP-binding</keyword>
<dbReference type="Pfam" id="PF13380">
    <property type="entry name" value="CoA_binding_2"/>
    <property type="match status" value="1"/>
</dbReference>
<evidence type="ECO:0000259" key="4">
    <source>
        <dbReference type="SMART" id="SM00881"/>
    </source>
</evidence>
<accession>A0A7J4KUC1</accession>
<dbReference type="InterPro" id="IPR051538">
    <property type="entry name" value="Acyl-CoA_Synth/Transferase"/>
</dbReference>
<dbReference type="PANTHER" id="PTHR43334:SF2">
    <property type="entry name" value="ACETATE--COA LIGASE [ADP-FORMING]"/>
    <property type="match status" value="1"/>
</dbReference>
<dbReference type="Proteomes" id="UP000527315">
    <property type="component" value="Unassembled WGS sequence"/>
</dbReference>
<name>A0A7J4KUC1_9ARCH</name>
<dbReference type="PANTHER" id="PTHR43334">
    <property type="entry name" value="ACETATE--COA LIGASE [ADP-FORMING]"/>
    <property type="match status" value="1"/>
</dbReference>
<dbReference type="Gene3D" id="3.40.50.720">
    <property type="entry name" value="NAD(P)-binding Rossmann-like Domain"/>
    <property type="match status" value="1"/>
</dbReference>
<dbReference type="SMART" id="SM00881">
    <property type="entry name" value="CoA_binding"/>
    <property type="match status" value="1"/>
</dbReference>
<proteinExistence type="predicted"/>
<organism evidence="5 6">
    <name type="scientific">Candidatus Iainarchaeum sp</name>
    <dbReference type="NCBI Taxonomy" id="3101447"/>
    <lineage>
        <taxon>Archaea</taxon>
        <taxon>Candidatus Iainarchaeota</taxon>
        <taxon>Candidatus Iainarchaeia</taxon>
        <taxon>Candidatus Iainarchaeales</taxon>
        <taxon>Candidatus Iainarchaeaceae</taxon>
        <taxon>Candidatus Iainarchaeum</taxon>
    </lineage>
</organism>
<evidence type="ECO:0000256" key="3">
    <source>
        <dbReference type="ARBA" id="ARBA00022840"/>
    </source>
</evidence>